<dbReference type="KEGG" id="mfo:Metfor_1762"/>
<evidence type="ECO:0000313" key="15">
    <source>
        <dbReference type="Proteomes" id="UP000010824"/>
    </source>
</evidence>
<dbReference type="InterPro" id="IPR005239">
    <property type="entry name" value="ArgZ/ArgE-like"/>
</dbReference>
<dbReference type="GO" id="GO:0008473">
    <property type="term" value="F:ornithine cyclodeaminase activity"/>
    <property type="evidence" value="ECO:0007669"/>
    <property type="project" value="UniProtKB-EC"/>
</dbReference>
<reference evidence="15" key="1">
    <citation type="submission" date="2011-12" db="EMBL/GenBank/DDBJ databases">
        <title>Complete sequence of Methanoregula formicicum SMSP.</title>
        <authorList>
            <person name="Lucas S."/>
            <person name="Han J."/>
            <person name="Lapidus A."/>
            <person name="Cheng J.-F."/>
            <person name="Goodwin L."/>
            <person name="Pitluck S."/>
            <person name="Peters L."/>
            <person name="Ovchinnikova G."/>
            <person name="Teshima H."/>
            <person name="Detter J.C."/>
            <person name="Han C."/>
            <person name="Tapia R."/>
            <person name="Land M."/>
            <person name="Hauser L."/>
            <person name="Kyrpides N."/>
            <person name="Ivanova N."/>
            <person name="Pagani I."/>
            <person name="Imachi H."/>
            <person name="Tamaki H."/>
            <person name="Sekiguchi Y."/>
            <person name="Kamagata Y."/>
            <person name="Cadillo-Quiroz H."/>
            <person name="Zinder S."/>
            <person name="Liu W.-T."/>
            <person name="Woyke T."/>
        </authorList>
    </citation>
    <scope>NUCLEOTIDE SEQUENCE [LARGE SCALE GENOMIC DNA]</scope>
    <source>
        <strain evidence="15">DSM 22288 / NBRC 105244 / SMSP</strain>
    </source>
</reference>
<comment type="function">
    <text evidence="6">Catalyzes the conversion of ornithine to proline, with the release of ammonia.</text>
</comment>
<dbReference type="Pfam" id="PF21570">
    <property type="entry name" value="ArgZ-like_C_2nd"/>
    <property type="match status" value="1"/>
</dbReference>
<comment type="similarity">
    <text evidence="7">Belongs to the AgrE/ArgZ ornithine cyclodeaminase family.</text>
</comment>
<dbReference type="InterPro" id="IPR029035">
    <property type="entry name" value="DHS-like_NAD/FAD-binding_dom"/>
</dbReference>
<evidence type="ECO:0000256" key="6">
    <source>
        <dbReference type="ARBA" id="ARBA00056756"/>
    </source>
</evidence>
<evidence type="ECO:0000256" key="5">
    <source>
        <dbReference type="ARBA" id="ARBA00052109"/>
    </source>
</evidence>
<dbReference type="InterPro" id="IPR007545">
    <property type="entry name" value="LOR/SDH_bifunc_enz_cons_dom"/>
</dbReference>
<dbReference type="CDD" id="cd12144">
    <property type="entry name" value="SDH_N_domain"/>
    <property type="match status" value="1"/>
</dbReference>
<evidence type="ECO:0000256" key="8">
    <source>
        <dbReference type="ARBA" id="ARBA00066346"/>
    </source>
</evidence>
<evidence type="ECO:0000256" key="10">
    <source>
        <dbReference type="ARBA" id="ARBA00081581"/>
    </source>
</evidence>
<dbReference type="InterPro" id="IPR048964">
    <property type="entry name" value="ArgZ/ArgE-like_C_1st"/>
</dbReference>
<protein>
    <recommendedName>
        <fullName evidence="9">Ornithine cyclodeaminase</fullName>
        <ecNumber evidence="8">4.3.1.12</ecNumber>
    </recommendedName>
    <alternativeName>
        <fullName evidence="10">Archaeal ornithine cyclodeaminase</fullName>
    </alternativeName>
</protein>
<sequence>MVETQEIELRGHIIDSGIMMQLMDRVMDLGGNFEILVFEVGKKKTDTSYARLRIAATGKEKLKAILSEVHRLGARPVEVMDVHLVPAEADHVVPKGFYTTSNHPTQVKYNGEWIPVEAIEMDFLIVVDPVKKTAKAEALGKIRKGNLVVVGEQGVSVTYPERPREQSTFEFMHGTVSSERPSETLIAQIAKEIIEVRKNGGKIAVVGGPAIIHTGAAKALASMVRNGYVNVLFAGNALATHDIENCLYGTSLGMDITTGKPVMGGHKHHLYAISEIMRAGSIRKAVEKGVIKSGIMYECIKNNVPYVLAGSIRDDGPLPDVIQDVMAAQDAMRKQIEGCSMVLMVATLLHSIAVGNCLPSSVKTICVDINPAHVTKLMDRGTTQAIGIVSDAGTFLPLLAQQLEIQSQAAPGKK</sequence>
<dbReference type="InParanoid" id="L0HFK8"/>
<dbReference type="InterPro" id="IPR043009">
    <property type="entry name" value="LOR/SDH_bifunc_enz_cons_dom_sf"/>
</dbReference>
<evidence type="ECO:0000259" key="12">
    <source>
        <dbReference type="Pfam" id="PF21570"/>
    </source>
</evidence>
<dbReference type="STRING" id="593750.Metfor_1762"/>
<evidence type="ECO:0000256" key="9">
    <source>
        <dbReference type="ARBA" id="ARBA00072993"/>
    </source>
</evidence>
<feature type="domain" description="LOR/SDH bifunctional enzyme conserved" evidence="11">
    <location>
        <begin position="5"/>
        <end position="103"/>
    </location>
</feature>
<comment type="cofactor">
    <cofactor evidence="1">
        <name>NAD(+)</name>
        <dbReference type="ChEBI" id="CHEBI:57540"/>
    </cofactor>
</comment>
<dbReference type="Pfam" id="PF21571">
    <property type="entry name" value="ArgZ-like_C_1st"/>
    <property type="match status" value="1"/>
</dbReference>
<keyword evidence="3" id="KW-0520">NAD</keyword>
<evidence type="ECO:0000259" key="13">
    <source>
        <dbReference type="Pfam" id="PF21571"/>
    </source>
</evidence>
<evidence type="ECO:0000259" key="11">
    <source>
        <dbReference type="Pfam" id="PF04455"/>
    </source>
</evidence>
<feature type="domain" description="Arginine dihydrolase ArgZ/ArgE-like C-terminal first subdomain" evidence="13">
    <location>
        <begin position="104"/>
        <end position="186"/>
    </location>
</feature>
<keyword evidence="2" id="KW-0547">Nucleotide-binding</keyword>
<feature type="domain" description="Arginine dihydrolase ArgZ/ArgE-like C-terminal second subdomain" evidence="12">
    <location>
        <begin position="188"/>
        <end position="399"/>
    </location>
</feature>
<evidence type="ECO:0000256" key="1">
    <source>
        <dbReference type="ARBA" id="ARBA00001911"/>
    </source>
</evidence>
<dbReference type="InterPro" id="IPR048963">
    <property type="entry name" value="ArgZ/ArgE-like_C_2nd"/>
</dbReference>
<keyword evidence="15" id="KW-1185">Reference proteome</keyword>
<dbReference type="EC" id="4.3.1.12" evidence="8"/>
<comment type="catalytic activity">
    <reaction evidence="5">
        <text>L-ornithine = L-proline + NH4(+)</text>
        <dbReference type="Rhea" id="RHEA:24368"/>
        <dbReference type="ChEBI" id="CHEBI:28938"/>
        <dbReference type="ChEBI" id="CHEBI:46911"/>
        <dbReference type="ChEBI" id="CHEBI:60039"/>
        <dbReference type="EC" id="4.3.1.12"/>
    </reaction>
</comment>
<dbReference type="RefSeq" id="WP_015285748.1">
    <property type="nucleotide sequence ID" value="NC_019943.1"/>
</dbReference>
<dbReference type="EMBL" id="CP003167">
    <property type="protein sequence ID" value="AGB02785.1"/>
    <property type="molecule type" value="Genomic_DNA"/>
</dbReference>
<evidence type="ECO:0000256" key="3">
    <source>
        <dbReference type="ARBA" id="ARBA00023027"/>
    </source>
</evidence>
<proteinExistence type="inferred from homology"/>
<dbReference type="Pfam" id="PF04455">
    <property type="entry name" value="Saccharop_dh_N"/>
    <property type="match status" value="1"/>
</dbReference>
<dbReference type="Gene3D" id="3.30.70.2690">
    <property type="entry name" value="LOR/SDH bifunctional enzyme, conserved domain"/>
    <property type="match status" value="1"/>
</dbReference>
<dbReference type="eggNOG" id="arCOG04422">
    <property type="taxonomic scope" value="Archaea"/>
</dbReference>
<evidence type="ECO:0000256" key="4">
    <source>
        <dbReference type="ARBA" id="ARBA00023239"/>
    </source>
</evidence>
<gene>
    <name evidence="14" type="ordered locus">Metfor_1762</name>
</gene>
<evidence type="ECO:0000256" key="7">
    <source>
        <dbReference type="ARBA" id="ARBA00061348"/>
    </source>
</evidence>
<dbReference type="HOGENOM" id="CLU_056125_0_0_2"/>
<name>L0HFK8_METFS</name>
<dbReference type="AlphaFoldDB" id="L0HFK8"/>
<evidence type="ECO:0000313" key="14">
    <source>
        <dbReference type="EMBL" id="AGB02785.1"/>
    </source>
</evidence>
<evidence type="ECO:0000256" key="2">
    <source>
        <dbReference type="ARBA" id="ARBA00022741"/>
    </source>
</evidence>
<reference evidence="14 15" key="2">
    <citation type="journal article" date="2014" name="Genome Announc.">
        <title>Complete Genome Sequence of Methanoregula formicica SMSPT, a Mesophilic Hydrogenotrophic Methanogen Isolated from a Methanogenic Upflow Anaerobic Sludge Blanket Reactor.</title>
        <authorList>
            <person name="Yamamoto K."/>
            <person name="Tamaki H."/>
            <person name="Cadillo-Quiroz H."/>
            <person name="Imachi H."/>
            <person name="Kyrpides N."/>
            <person name="Woyke T."/>
            <person name="Goodwin L."/>
            <person name="Zinder S.H."/>
            <person name="Kamagata Y."/>
            <person name="Liu W.T."/>
        </authorList>
    </citation>
    <scope>NUCLEOTIDE SEQUENCE [LARGE SCALE GENOMIC DNA]</scope>
    <source>
        <strain evidence="15">DSM 22288 / NBRC 105244 / SMSP</strain>
    </source>
</reference>
<dbReference type="Proteomes" id="UP000010824">
    <property type="component" value="Chromosome"/>
</dbReference>
<accession>L0HFK8</accession>
<dbReference type="OrthoDB" id="64170at2157"/>
<dbReference type="GeneID" id="14308151"/>
<dbReference type="Gene3D" id="3.40.50.10690">
    <property type="entry name" value="putative lor/sdh protein like domains"/>
    <property type="match status" value="1"/>
</dbReference>
<dbReference type="SUPFAM" id="SSF52467">
    <property type="entry name" value="DHS-like NAD/FAD-binding domain"/>
    <property type="match status" value="1"/>
</dbReference>
<dbReference type="GO" id="GO:0000166">
    <property type="term" value="F:nucleotide binding"/>
    <property type="evidence" value="ECO:0007669"/>
    <property type="project" value="UniProtKB-KW"/>
</dbReference>
<organism evidence="14 15">
    <name type="scientific">Methanoregula formicica (strain DSM 22288 / NBRC 105244 / SMSP)</name>
    <dbReference type="NCBI Taxonomy" id="593750"/>
    <lineage>
        <taxon>Archaea</taxon>
        <taxon>Methanobacteriati</taxon>
        <taxon>Methanobacteriota</taxon>
        <taxon>Stenosarchaea group</taxon>
        <taxon>Methanomicrobia</taxon>
        <taxon>Methanomicrobiales</taxon>
        <taxon>Methanoregulaceae</taxon>
        <taxon>Methanoregula</taxon>
    </lineage>
</organism>
<dbReference type="NCBIfam" id="TIGR00300">
    <property type="entry name" value="TIGR00300 family protein"/>
    <property type="match status" value="1"/>
</dbReference>
<keyword evidence="4" id="KW-0456">Lyase</keyword>